<protein>
    <recommendedName>
        <fullName evidence="3">Tetratricopeptide repeat protein</fullName>
    </recommendedName>
</protein>
<evidence type="ECO:0000313" key="2">
    <source>
        <dbReference type="Proteomes" id="UP000618795"/>
    </source>
</evidence>
<keyword evidence="2" id="KW-1185">Reference proteome</keyword>
<dbReference type="SUPFAM" id="SSF48452">
    <property type="entry name" value="TPR-like"/>
    <property type="match status" value="1"/>
</dbReference>
<dbReference type="Proteomes" id="UP000618795">
    <property type="component" value="Unassembled WGS sequence"/>
</dbReference>
<accession>A0A918IHP4</accession>
<dbReference type="EMBL" id="BMTD01000015">
    <property type="protein sequence ID" value="GGV12166.1"/>
    <property type="molecule type" value="Genomic_DNA"/>
</dbReference>
<name>A0A918IHP4_9ACTN</name>
<evidence type="ECO:0000313" key="1">
    <source>
        <dbReference type="EMBL" id="GGV12166.1"/>
    </source>
</evidence>
<reference evidence="1" key="2">
    <citation type="submission" date="2020-09" db="EMBL/GenBank/DDBJ databases">
        <authorList>
            <person name="Sun Q."/>
            <person name="Ohkuma M."/>
        </authorList>
    </citation>
    <scope>NUCLEOTIDE SEQUENCE</scope>
    <source>
        <strain evidence="1">JCM 4369</strain>
    </source>
</reference>
<dbReference type="InterPro" id="IPR011990">
    <property type="entry name" value="TPR-like_helical_dom_sf"/>
</dbReference>
<organism evidence="1 2">
    <name type="scientific">Streptomyces filipinensis</name>
    <dbReference type="NCBI Taxonomy" id="66887"/>
    <lineage>
        <taxon>Bacteria</taxon>
        <taxon>Bacillati</taxon>
        <taxon>Actinomycetota</taxon>
        <taxon>Actinomycetes</taxon>
        <taxon>Kitasatosporales</taxon>
        <taxon>Streptomycetaceae</taxon>
        <taxon>Streptomyces</taxon>
    </lineage>
</organism>
<sequence>MLGEDNPHTLRTRNNLAFAHQSAGDLGQAIPLFKQTNEDIVRVLGDSHPATRAVAANLAAVLGARGTGGPTFKK</sequence>
<comment type="caution">
    <text evidence="1">The sequence shown here is derived from an EMBL/GenBank/DDBJ whole genome shotgun (WGS) entry which is preliminary data.</text>
</comment>
<reference evidence="1" key="1">
    <citation type="journal article" date="2014" name="Int. J. Syst. Evol. Microbiol.">
        <title>Complete genome sequence of Corynebacterium casei LMG S-19264T (=DSM 44701T), isolated from a smear-ripened cheese.</title>
        <authorList>
            <consortium name="US DOE Joint Genome Institute (JGI-PGF)"/>
            <person name="Walter F."/>
            <person name="Albersmeier A."/>
            <person name="Kalinowski J."/>
            <person name="Ruckert C."/>
        </authorList>
    </citation>
    <scope>NUCLEOTIDE SEQUENCE</scope>
    <source>
        <strain evidence="1">JCM 4369</strain>
    </source>
</reference>
<gene>
    <name evidence="1" type="ORF">GCM10010260_58490</name>
</gene>
<dbReference type="AlphaFoldDB" id="A0A918IHP4"/>
<dbReference type="Gene3D" id="1.25.40.10">
    <property type="entry name" value="Tetratricopeptide repeat domain"/>
    <property type="match status" value="1"/>
</dbReference>
<proteinExistence type="predicted"/>
<dbReference type="Pfam" id="PF13424">
    <property type="entry name" value="TPR_12"/>
    <property type="match status" value="1"/>
</dbReference>
<evidence type="ECO:0008006" key="3">
    <source>
        <dbReference type="Google" id="ProtNLM"/>
    </source>
</evidence>